<gene>
    <name evidence="3" type="ORF">J0B03_01280</name>
</gene>
<dbReference type="AlphaFoldDB" id="A0A975AI66"/>
<evidence type="ECO:0000256" key="1">
    <source>
        <dbReference type="ARBA" id="ARBA00010219"/>
    </source>
</evidence>
<dbReference type="KEGG" id="alka:J0B03_01280"/>
<evidence type="ECO:0008006" key="5">
    <source>
        <dbReference type="Google" id="ProtNLM"/>
    </source>
</evidence>
<keyword evidence="2" id="KW-0413">Isomerase</keyword>
<proteinExistence type="inferred from homology"/>
<sequence>METHPVFTNGANVNFVQVIDRDNCRVVTWERGSGLTLACGTGSCAAAALLHKKGLVNDTVTVHIPGGVLTIELGDTVIMTGPAVWVFDGSTEADKEEKR</sequence>
<dbReference type="SUPFAM" id="SSF54506">
    <property type="entry name" value="Diaminopimelate epimerase-like"/>
    <property type="match status" value="1"/>
</dbReference>
<dbReference type="EMBL" id="CP071444">
    <property type="protein sequence ID" value="QSX08753.1"/>
    <property type="molecule type" value="Genomic_DNA"/>
</dbReference>
<dbReference type="Proteomes" id="UP000663499">
    <property type="component" value="Chromosome"/>
</dbReference>
<accession>A0A975AI66</accession>
<dbReference type="Gene3D" id="3.10.310.10">
    <property type="entry name" value="Diaminopimelate Epimerase, Chain A, domain 1"/>
    <property type="match status" value="1"/>
</dbReference>
<name>A0A975AI66_9FIRM</name>
<dbReference type="PANTHER" id="PTHR31689:SF0">
    <property type="entry name" value="DIAMINOPIMELATE EPIMERASE"/>
    <property type="match status" value="1"/>
</dbReference>
<evidence type="ECO:0000313" key="4">
    <source>
        <dbReference type="Proteomes" id="UP000663499"/>
    </source>
</evidence>
<evidence type="ECO:0000313" key="3">
    <source>
        <dbReference type="EMBL" id="QSX08753.1"/>
    </source>
</evidence>
<dbReference type="InterPro" id="IPR001653">
    <property type="entry name" value="DAP_epimerase_DapF"/>
</dbReference>
<organism evidence="3 4">
    <name type="scientific">Alkalibacter rhizosphaerae</name>
    <dbReference type="NCBI Taxonomy" id="2815577"/>
    <lineage>
        <taxon>Bacteria</taxon>
        <taxon>Bacillati</taxon>
        <taxon>Bacillota</taxon>
        <taxon>Clostridia</taxon>
        <taxon>Eubacteriales</taxon>
        <taxon>Eubacteriaceae</taxon>
        <taxon>Alkalibacter</taxon>
    </lineage>
</organism>
<dbReference type="Pfam" id="PF01678">
    <property type="entry name" value="DAP_epimerase"/>
    <property type="match status" value="1"/>
</dbReference>
<dbReference type="GO" id="GO:0005829">
    <property type="term" value="C:cytosol"/>
    <property type="evidence" value="ECO:0007669"/>
    <property type="project" value="TreeGrafter"/>
</dbReference>
<evidence type="ECO:0000256" key="2">
    <source>
        <dbReference type="ARBA" id="ARBA00023235"/>
    </source>
</evidence>
<protein>
    <recommendedName>
        <fullName evidence="5">Diaminopimelate epimerase</fullName>
    </recommendedName>
</protein>
<reference evidence="3" key="1">
    <citation type="submission" date="2021-03" db="EMBL/GenBank/DDBJ databases">
        <title>Alkalibacter marinus sp. nov., isolated from tidal flat sediment.</title>
        <authorList>
            <person name="Namirimu T."/>
            <person name="Yang J.-A."/>
            <person name="Yang S.-H."/>
            <person name="Kim Y.-J."/>
            <person name="Kwon K.K."/>
        </authorList>
    </citation>
    <scope>NUCLEOTIDE SEQUENCE</scope>
    <source>
        <strain evidence="3">ES005</strain>
    </source>
</reference>
<comment type="similarity">
    <text evidence="1">Belongs to the diaminopimelate epimerase family.</text>
</comment>
<dbReference type="GO" id="GO:0008837">
    <property type="term" value="F:diaminopimelate epimerase activity"/>
    <property type="evidence" value="ECO:0007669"/>
    <property type="project" value="InterPro"/>
</dbReference>
<dbReference type="PANTHER" id="PTHR31689">
    <property type="entry name" value="DIAMINOPIMELATE EPIMERASE, CHLOROPLASTIC"/>
    <property type="match status" value="1"/>
</dbReference>
<keyword evidence="4" id="KW-1185">Reference proteome</keyword>
<dbReference type="GO" id="GO:0009089">
    <property type="term" value="P:lysine biosynthetic process via diaminopimelate"/>
    <property type="evidence" value="ECO:0007669"/>
    <property type="project" value="InterPro"/>
</dbReference>